<dbReference type="Gene3D" id="3.40.50.40">
    <property type="match status" value="1"/>
</dbReference>
<evidence type="ECO:0000259" key="1">
    <source>
        <dbReference type="Pfam" id="PF17763"/>
    </source>
</evidence>
<dbReference type="InterPro" id="IPR036152">
    <property type="entry name" value="Asp/glu_Ase-like_sf"/>
</dbReference>
<dbReference type="InterPro" id="IPR006034">
    <property type="entry name" value="Asparaginase/glutaminase-like"/>
</dbReference>
<dbReference type="InterPro" id="IPR027473">
    <property type="entry name" value="L-asparaginase_C"/>
</dbReference>
<dbReference type="PIRSF" id="PIRSF500176">
    <property type="entry name" value="L_ASNase"/>
    <property type="match status" value="1"/>
</dbReference>
<evidence type="ECO:0000313" key="3">
    <source>
        <dbReference type="Proteomes" id="UP000031366"/>
    </source>
</evidence>
<sequence length="104" mass="11690">MDDRLIRFCAVSSKQGLIVEGMGRGNIPSRMLSGVKYALSKNIPVVLVSRYLMRKLFYDYGYESAGKELTQKGVILGDNLNPHKARIKLIVALVYTIKAVTKWI</sequence>
<dbReference type="AlphaFoldDB" id="A0A0C1RCH9"/>
<dbReference type="PROSITE" id="PS51732">
    <property type="entry name" value="ASN_GLN_ASE_3"/>
    <property type="match status" value="1"/>
</dbReference>
<dbReference type="InterPro" id="IPR040919">
    <property type="entry name" value="Asparaginase_C"/>
</dbReference>
<feature type="domain" description="Asparaginase/glutaminase C-terminal" evidence="1">
    <location>
        <begin position="1"/>
        <end position="95"/>
    </location>
</feature>
<protein>
    <submittedName>
        <fullName evidence="2">Asparaginase family protein</fullName>
    </submittedName>
</protein>
<reference evidence="2 3" key="1">
    <citation type="journal article" date="2015" name="Infect. Genet. Evol.">
        <title>Genomic sequences of six botulinum neurotoxin-producing strains representing three clostridial species illustrate the mobility and diversity of botulinum neurotoxin genes.</title>
        <authorList>
            <person name="Smith T.J."/>
            <person name="Hill K.K."/>
            <person name="Xie G."/>
            <person name="Foley B.T."/>
            <person name="Williamson C.H."/>
            <person name="Foster J.T."/>
            <person name="Johnson S.L."/>
            <person name="Chertkov O."/>
            <person name="Teshima H."/>
            <person name="Gibbons H.S."/>
            <person name="Johnsky L.A."/>
            <person name="Karavis M.A."/>
            <person name="Smith L.A."/>
        </authorList>
    </citation>
    <scope>NUCLEOTIDE SEQUENCE [LARGE SCALE GENOMIC DNA]</scope>
    <source>
        <strain evidence="2 3">CDC 2741</strain>
    </source>
</reference>
<dbReference type="SUPFAM" id="SSF53774">
    <property type="entry name" value="Glutaminase/Asparaginase"/>
    <property type="match status" value="1"/>
</dbReference>
<dbReference type="GO" id="GO:0004067">
    <property type="term" value="F:asparaginase activity"/>
    <property type="evidence" value="ECO:0007669"/>
    <property type="project" value="UniProtKB-UniRule"/>
</dbReference>
<comment type="caution">
    <text evidence="2">The sequence shown here is derived from an EMBL/GenBank/DDBJ whole genome shotgun (WGS) entry which is preliminary data.</text>
</comment>
<name>A0A0C1RCH9_9CLOT</name>
<dbReference type="RefSeq" id="WP_039630342.1">
    <property type="nucleotide sequence ID" value="NZ_AYSO01000012.1"/>
</dbReference>
<organism evidence="2 3">
    <name type="scientific">Clostridium argentinense CDC 2741</name>
    <dbReference type="NCBI Taxonomy" id="1418104"/>
    <lineage>
        <taxon>Bacteria</taxon>
        <taxon>Bacillati</taxon>
        <taxon>Bacillota</taxon>
        <taxon>Clostridia</taxon>
        <taxon>Eubacteriales</taxon>
        <taxon>Clostridiaceae</taxon>
        <taxon>Clostridium</taxon>
    </lineage>
</organism>
<dbReference type="Pfam" id="PF17763">
    <property type="entry name" value="Asparaginase_C"/>
    <property type="match status" value="1"/>
</dbReference>
<gene>
    <name evidence="2" type="ORF">U732_3835</name>
</gene>
<dbReference type="Proteomes" id="UP000031366">
    <property type="component" value="Unassembled WGS sequence"/>
</dbReference>
<evidence type="ECO:0000313" key="2">
    <source>
        <dbReference type="EMBL" id="KIE48071.1"/>
    </source>
</evidence>
<keyword evidence="3" id="KW-1185">Reference proteome</keyword>
<proteinExistence type="predicted"/>
<dbReference type="EMBL" id="AYSO01000012">
    <property type="protein sequence ID" value="KIE48071.1"/>
    <property type="molecule type" value="Genomic_DNA"/>
</dbReference>
<dbReference type="PIRSF" id="PIRSF001220">
    <property type="entry name" value="L-ASNase_gatD"/>
    <property type="match status" value="1"/>
</dbReference>
<accession>A0A0C1RCH9</accession>